<comment type="caution">
    <text evidence="1">The sequence shown here is derived from an EMBL/GenBank/DDBJ whole genome shotgun (WGS) entry which is preliminary data.</text>
</comment>
<reference evidence="1" key="2">
    <citation type="submission" date="2020-05" db="EMBL/GenBank/DDBJ databases">
        <authorList>
            <person name="Kim H.-S."/>
            <person name="Proctor R.H."/>
            <person name="Brown D.W."/>
        </authorList>
    </citation>
    <scope>NUCLEOTIDE SEQUENCE</scope>
    <source>
        <strain evidence="1">NRRL 22465</strain>
    </source>
</reference>
<protein>
    <submittedName>
        <fullName evidence="1">Uncharacterized protein</fullName>
    </submittedName>
</protein>
<evidence type="ECO:0000313" key="2">
    <source>
        <dbReference type="Proteomes" id="UP000635477"/>
    </source>
</evidence>
<accession>A0A8H4U599</accession>
<dbReference type="AlphaFoldDB" id="A0A8H4U599"/>
<evidence type="ECO:0000313" key="1">
    <source>
        <dbReference type="EMBL" id="KAF4969789.1"/>
    </source>
</evidence>
<dbReference type="Proteomes" id="UP000635477">
    <property type="component" value="Unassembled WGS sequence"/>
</dbReference>
<proteinExistence type="predicted"/>
<gene>
    <name evidence="1" type="ORF">FZEAL_10163</name>
</gene>
<dbReference type="OrthoDB" id="5202664at2759"/>
<sequence length="718" mass="80237">MSSHCIFCRHQLILEAPTVPLAAFYPAELWETDAIIFHNQKPHGPRLCISALRSQLRGMTVNHNGAYWELLSSRPESNERHRLHEPIFLAHVCCWQVARQLLPNLSLTQAYKLGQQTKRMLQSECWKSLPMPGYEFHSSLRKKQRKRLRKSFESIFIIPEYVNSEGSDTSQLLSRCAQLPTELHRGILKNVGHGLGRCLINASHVVSSVAGLVNPQPDVPSVSTELLQTSTQDGSQGSKTWLSVPLTYIFGHAYIRNLEMVSGGDHDDTRESAILIRHDAAVIGVKFVLGLHALSAICLIYDDGGYSPWLGSPSNGWFGSEYGPSLDRLWDLKVTKVSFDNPQETTHPAWPTRALWDIEPKLGTADTIQVADTTASTKTLADYPGFRLCHYLPLEVNGKYATGLQICLSSVGSLCRATVLHGDSGPHFSVGSQSGDSYYFHIHPEERISFLALLTLSTRPSNTMHSPGLLIQTSFGRSTFCGSTSMMRRRLMPGASWTFVTPDNSGDVTGLVFDLFTRSCHHLRSVGAIVRPSGRPASTPMWNVPNRRLLSPLFECTEMGGLTTASLSEVFKLEVQRNLSAKPTGMRIHHFDASVEILGKWDLANLDIVEIYNCATNGPLSTVSFHYQWNKNIVTSNHLVKIAVGEPLAEDDKVFTWSTHEDRDLCWCFNRGDSRVMPWESLHVEVSTPEGTDRWEVHEILSPYQERQLILSPPAMIE</sequence>
<name>A0A8H4U599_9HYPO</name>
<dbReference type="EMBL" id="JABEYC010001065">
    <property type="protein sequence ID" value="KAF4969789.1"/>
    <property type="molecule type" value="Genomic_DNA"/>
</dbReference>
<reference evidence="1" key="1">
    <citation type="journal article" date="2020" name="BMC Genomics">
        <title>Correction to: Identification and distribution of gene clusters required for synthesis of sphingolipid metabolism inhibitors in diverse species of the filamentous fungus Fusarium.</title>
        <authorList>
            <person name="Kim H.S."/>
            <person name="Lohmar J.M."/>
            <person name="Busman M."/>
            <person name="Brown D.W."/>
            <person name="Naumann T.A."/>
            <person name="Divon H.H."/>
            <person name="Lysoe E."/>
            <person name="Uhlig S."/>
            <person name="Proctor R.H."/>
        </authorList>
    </citation>
    <scope>NUCLEOTIDE SEQUENCE</scope>
    <source>
        <strain evidence="1">NRRL 22465</strain>
    </source>
</reference>
<keyword evidence="2" id="KW-1185">Reference proteome</keyword>
<organism evidence="1 2">
    <name type="scientific">Fusarium zealandicum</name>
    <dbReference type="NCBI Taxonomy" id="1053134"/>
    <lineage>
        <taxon>Eukaryota</taxon>
        <taxon>Fungi</taxon>
        <taxon>Dikarya</taxon>
        <taxon>Ascomycota</taxon>
        <taxon>Pezizomycotina</taxon>
        <taxon>Sordariomycetes</taxon>
        <taxon>Hypocreomycetidae</taxon>
        <taxon>Hypocreales</taxon>
        <taxon>Nectriaceae</taxon>
        <taxon>Fusarium</taxon>
        <taxon>Fusarium staphyleae species complex</taxon>
    </lineage>
</organism>